<comment type="subcellular location">
    <subcellularLocation>
        <location evidence="1">Membrane</location>
        <topology evidence="1">Multi-pass membrane protein</topology>
    </subcellularLocation>
</comment>
<dbReference type="SUPFAM" id="SSF103473">
    <property type="entry name" value="MFS general substrate transporter"/>
    <property type="match status" value="1"/>
</dbReference>
<evidence type="ECO:0000256" key="6">
    <source>
        <dbReference type="ARBA" id="ARBA00023136"/>
    </source>
</evidence>
<organism evidence="9">
    <name type="scientific">Octopus bimaculoides</name>
    <name type="common">California two-spotted octopus</name>
    <dbReference type="NCBI Taxonomy" id="37653"/>
    <lineage>
        <taxon>Eukaryota</taxon>
        <taxon>Metazoa</taxon>
        <taxon>Spiralia</taxon>
        <taxon>Lophotrochozoa</taxon>
        <taxon>Mollusca</taxon>
        <taxon>Cephalopoda</taxon>
        <taxon>Coleoidea</taxon>
        <taxon>Octopodiformes</taxon>
        <taxon>Octopoda</taxon>
        <taxon>Incirrata</taxon>
        <taxon>Octopodidae</taxon>
        <taxon>Octopus</taxon>
    </lineage>
</organism>
<feature type="transmembrane region" description="Helical" evidence="7">
    <location>
        <begin position="12"/>
        <end position="31"/>
    </location>
</feature>
<dbReference type="FunFam" id="1.20.1250.20:FF:000003">
    <property type="entry name" value="Solute carrier family 17 member 3"/>
    <property type="match status" value="1"/>
</dbReference>
<feature type="transmembrane region" description="Helical" evidence="7">
    <location>
        <begin position="114"/>
        <end position="133"/>
    </location>
</feature>
<keyword evidence="6 7" id="KW-0472">Membrane</keyword>
<evidence type="ECO:0000256" key="5">
    <source>
        <dbReference type="ARBA" id="ARBA00022989"/>
    </source>
</evidence>
<keyword evidence="4" id="KW-0769">Symport</keyword>
<feature type="non-terminal residue" evidence="9">
    <location>
        <position position="429"/>
    </location>
</feature>
<reference evidence="9" key="1">
    <citation type="submission" date="2015-07" db="EMBL/GenBank/DDBJ databases">
        <title>MeaNS - Measles Nucleotide Surveillance Program.</title>
        <authorList>
            <person name="Tran T."/>
            <person name="Druce J."/>
        </authorList>
    </citation>
    <scope>NUCLEOTIDE SEQUENCE</scope>
    <source>
        <strain evidence="9">UCB-OBI-ISO-001</strain>
        <tissue evidence="9">Gonad</tissue>
    </source>
</reference>
<dbReference type="EMBL" id="KQ426892">
    <property type="protein sequence ID" value="KOF67645.1"/>
    <property type="molecule type" value="Genomic_DNA"/>
</dbReference>
<dbReference type="InterPro" id="IPR011701">
    <property type="entry name" value="MFS"/>
</dbReference>
<evidence type="ECO:0000256" key="1">
    <source>
        <dbReference type="ARBA" id="ARBA00004141"/>
    </source>
</evidence>
<dbReference type="InterPro" id="IPR050382">
    <property type="entry name" value="MFS_Na/Anion_cotransporter"/>
</dbReference>
<evidence type="ECO:0000259" key="8">
    <source>
        <dbReference type="PROSITE" id="PS50850"/>
    </source>
</evidence>
<evidence type="ECO:0000256" key="2">
    <source>
        <dbReference type="ARBA" id="ARBA00022448"/>
    </source>
</evidence>
<dbReference type="FunFam" id="1.20.1250.20:FF:000423">
    <property type="entry name" value="Putative inorganic phosphate cotransporter-like Protein"/>
    <property type="match status" value="1"/>
</dbReference>
<feature type="transmembrane region" description="Helical" evidence="7">
    <location>
        <begin position="89"/>
        <end position="107"/>
    </location>
</feature>
<feature type="transmembrane region" description="Helical" evidence="7">
    <location>
        <begin position="270"/>
        <end position="295"/>
    </location>
</feature>
<keyword evidence="2" id="KW-0813">Transport</keyword>
<dbReference type="GO" id="GO:0015293">
    <property type="term" value="F:symporter activity"/>
    <property type="evidence" value="ECO:0007669"/>
    <property type="project" value="UniProtKB-KW"/>
</dbReference>
<dbReference type="GO" id="GO:0016020">
    <property type="term" value="C:membrane"/>
    <property type="evidence" value="ECO:0007669"/>
    <property type="project" value="UniProtKB-SubCell"/>
</dbReference>
<feature type="transmembrane region" description="Helical" evidence="7">
    <location>
        <begin position="344"/>
        <end position="364"/>
    </location>
</feature>
<evidence type="ECO:0000256" key="3">
    <source>
        <dbReference type="ARBA" id="ARBA00022692"/>
    </source>
</evidence>
<evidence type="ECO:0000313" key="9">
    <source>
        <dbReference type="EMBL" id="KOF67645.1"/>
    </source>
</evidence>
<feature type="transmembrane region" description="Helical" evidence="7">
    <location>
        <begin position="175"/>
        <end position="197"/>
    </location>
</feature>
<accession>A0A0L8FTD0</accession>
<dbReference type="Gene3D" id="1.20.1250.20">
    <property type="entry name" value="MFS general substrate transporter like domains"/>
    <property type="match status" value="2"/>
</dbReference>
<dbReference type="OMA" id="FASITCI"/>
<gene>
    <name evidence="9" type="ORF">OCBIM_22009127mg</name>
</gene>
<dbReference type="PANTHER" id="PTHR11662:SF399">
    <property type="entry name" value="FI19708P1-RELATED"/>
    <property type="match status" value="1"/>
</dbReference>
<dbReference type="InterPro" id="IPR036259">
    <property type="entry name" value="MFS_trans_sf"/>
</dbReference>
<feature type="transmembrane region" description="Helical" evidence="7">
    <location>
        <begin position="404"/>
        <end position="424"/>
    </location>
</feature>
<dbReference type="InterPro" id="IPR020846">
    <property type="entry name" value="MFS_dom"/>
</dbReference>
<feature type="transmembrane region" description="Helical" evidence="7">
    <location>
        <begin position="209"/>
        <end position="229"/>
    </location>
</feature>
<dbReference type="Pfam" id="PF07690">
    <property type="entry name" value="MFS_1"/>
    <property type="match status" value="1"/>
</dbReference>
<proteinExistence type="predicted"/>
<feature type="domain" description="Major facilitator superfamily (MFS) profile" evidence="8">
    <location>
        <begin position="22"/>
        <end position="429"/>
    </location>
</feature>
<dbReference type="PANTHER" id="PTHR11662">
    <property type="entry name" value="SOLUTE CARRIER FAMILY 17"/>
    <property type="match status" value="1"/>
</dbReference>
<dbReference type="PROSITE" id="PS50850">
    <property type="entry name" value="MFS"/>
    <property type="match status" value="1"/>
</dbReference>
<evidence type="ECO:0000256" key="7">
    <source>
        <dbReference type="SAM" id="Phobius"/>
    </source>
</evidence>
<evidence type="ECO:0000256" key="4">
    <source>
        <dbReference type="ARBA" id="ARBA00022847"/>
    </source>
</evidence>
<keyword evidence="5 7" id="KW-1133">Transmembrane helix</keyword>
<dbReference type="OrthoDB" id="2985014at2759"/>
<sequence>MKINGFIKHYWSYPWVLCYVTFMTVLLLHTLRVDLAIAFVCMLKTTNSSFQEVNHTGIKEECPGSENQLPDKTFEGEFEWSNSLQSHMLAGYFYGYTVTNILGGMLADKYGGKNILCFTLISVSLVTLLYPSLSRISGYFTLVLRILTGLLSGSLYPSIQSLWGRWAPPEERSSLVAFSFSGQTLGTIVCMSISGYLCEYGFDNGWGSIFYLFGGTTLLFSCVWFYVVYDNPDDHPTISEEERTYLNKNRKDKSEVKNVPWRKILSSSAIWAITVAHMITSWTNTVFQMLIPLYMKEVLNIHPSANGLMSSTPSLGQFIFLPLSGKLADVILSKNYLSTRSVRVIFQSISFIGSASLLVAIGFLECDQTILIGILLFFSGVTTAFYSGGFLVNHIDVAPRYAGVLYGFTNTFASITCILSPLSVKALTP</sequence>
<dbReference type="STRING" id="37653.A0A0L8FTD0"/>
<dbReference type="GO" id="GO:0006820">
    <property type="term" value="P:monoatomic anion transport"/>
    <property type="evidence" value="ECO:0007669"/>
    <property type="project" value="TreeGrafter"/>
</dbReference>
<feature type="transmembrane region" description="Helical" evidence="7">
    <location>
        <begin position="139"/>
        <end position="163"/>
    </location>
</feature>
<dbReference type="AlphaFoldDB" id="A0A0L8FTD0"/>
<name>A0A0L8FTD0_OCTBM</name>
<protein>
    <recommendedName>
        <fullName evidence="8">Major facilitator superfamily (MFS) profile domain-containing protein</fullName>
    </recommendedName>
</protein>
<keyword evidence="3 7" id="KW-0812">Transmembrane</keyword>
<feature type="transmembrane region" description="Helical" evidence="7">
    <location>
        <begin position="370"/>
        <end position="392"/>
    </location>
</feature>